<feature type="transmembrane region" description="Helical" evidence="2">
    <location>
        <begin position="433"/>
        <end position="458"/>
    </location>
</feature>
<accession>A0AAE0NXE7</accession>
<reference evidence="4" key="1">
    <citation type="journal article" date="2023" name="Mol. Phylogenet. Evol.">
        <title>Genome-scale phylogeny and comparative genomics of the fungal order Sordariales.</title>
        <authorList>
            <person name="Hensen N."/>
            <person name="Bonometti L."/>
            <person name="Westerberg I."/>
            <person name="Brannstrom I.O."/>
            <person name="Guillou S."/>
            <person name="Cros-Aarteil S."/>
            <person name="Calhoun S."/>
            <person name="Haridas S."/>
            <person name="Kuo A."/>
            <person name="Mondo S."/>
            <person name="Pangilinan J."/>
            <person name="Riley R."/>
            <person name="LaButti K."/>
            <person name="Andreopoulos B."/>
            <person name="Lipzen A."/>
            <person name="Chen C."/>
            <person name="Yan M."/>
            <person name="Daum C."/>
            <person name="Ng V."/>
            <person name="Clum A."/>
            <person name="Steindorff A."/>
            <person name="Ohm R.A."/>
            <person name="Martin F."/>
            <person name="Silar P."/>
            <person name="Natvig D.O."/>
            <person name="Lalanne C."/>
            <person name="Gautier V."/>
            <person name="Ament-Velasquez S.L."/>
            <person name="Kruys A."/>
            <person name="Hutchinson M.I."/>
            <person name="Powell A.J."/>
            <person name="Barry K."/>
            <person name="Miller A.N."/>
            <person name="Grigoriev I.V."/>
            <person name="Debuchy R."/>
            <person name="Gladieux P."/>
            <person name="Hiltunen Thoren M."/>
            <person name="Johannesson H."/>
        </authorList>
    </citation>
    <scope>NUCLEOTIDE SEQUENCE</scope>
    <source>
        <strain evidence="4">CBS 232.78</strain>
    </source>
</reference>
<evidence type="ECO:0000313" key="4">
    <source>
        <dbReference type="EMBL" id="KAK3389502.1"/>
    </source>
</evidence>
<dbReference type="GO" id="GO:0016791">
    <property type="term" value="F:phosphatase activity"/>
    <property type="evidence" value="ECO:0007669"/>
    <property type="project" value="TreeGrafter"/>
</dbReference>
<keyword evidence="2" id="KW-0812">Transmembrane</keyword>
<dbReference type="InterPro" id="IPR000560">
    <property type="entry name" value="His_Pase_clade-2"/>
</dbReference>
<reference evidence="4" key="2">
    <citation type="submission" date="2023-06" db="EMBL/GenBank/DDBJ databases">
        <authorList>
            <consortium name="Lawrence Berkeley National Laboratory"/>
            <person name="Haridas S."/>
            <person name="Hensen N."/>
            <person name="Bonometti L."/>
            <person name="Westerberg I."/>
            <person name="Brannstrom I.O."/>
            <person name="Guillou S."/>
            <person name="Cros-Aarteil S."/>
            <person name="Calhoun S."/>
            <person name="Kuo A."/>
            <person name="Mondo S."/>
            <person name="Pangilinan J."/>
            <person name="Riley R."/>
            <person name="LaButti K."/>
            <person name="Andreopoulos B."/>
            <person name="Lipzen A."/>
            <person name="Chen C."/>
            <person name="Yanf M."/>
            <person name="Daum C."/>
            <person name="Ng V."/>
            <person name="Clum A."/>
            <person name="Steindorff A."/>
            <person name="Ohm R."/>
            <person name="Martin F."/>
            <person name="Silar P."/>
            <person name="Natvig D."/>
            <person name="Lalanne C."/>
            <person name="Gautier V."/>
            <person name="Ament-velasquez S.L."/>
            <person name="Kruys A."/>
            <person name="Hutchinson M.I."/>
            <person name="Powell A.J."/>
            <person name="Barry K."/>
            <person name="Miller A.N."/>
            <person name="Grigoriev I.V."/>
            <person name="Debuchy R."/>
            <person name="Gladieux P."/>
            <person name="Thoren M.H."/>
            <person name="Johannesson H."/>
        </authorList>
    </citation>
    <scope>NUCLEOTIDE SEQUENCE</scope>
    <source>
        <strain evidence="4">CBS 232.78</strain>
    </source>
</reference>
<organism evidence="4 5">
    <name type="scientific">Podospora didyma</name>
    <dbReference type="NCBI Taxonomy" id="330526"/>
    <lineage>
        <taxon>Eukaryota</taxon>
        <taxon>Fungi</taxon>
        <taxon>Dikarya</taxon>
        <taxon>Ascomycota</taxon>
        <taxon>Pezizomycotina</taxon>
        <taxon>Sordariomycetes</taxon>
        <taxon>Sordariomycetidae</taxon>
        <taxon>Sordariales</taxon>
        <taxon>Podosporaceae</taxon>
        <taxon>Podospora</taxon>
    </lineage>
</organism>
<keyword evidence="2" id="KW-0472">Membrane</keyword>
<keyword evidence="2" id="KW-1133">Transmembrane helix</keyword>
<dbReference type="PANTHER" id="PTHR11567">
    <property type="entry name" value="ACID PHOSPHATASE-RELATED"/>
    <property type="match status" value="1"/>
</dbReference>
<dbReference type="EMBL" id="JAULSW010000002">
    <property type="protein sequence ID" value="KAK3389502.1"/>
    <property type="molecule type" value="Genomic_DNA"/>
</dbReference>
<dbReference type="Proteomes" id="UP001285441">
    <property type="component" value="Unassembled WGS sequence"/>
</dbReference>
<keyword evidence="3" id="KW-0732">Signal</keyword>
<name>A0AAE0NXE7_9PEZI</name>
<evidence type="ECO:0000313" key="5">
    <source>
        <dbReference type="Proteomes" id="UP001285441"/>
    </source>
</evidence>
<evidence type="ECO:0000256" key="3">
    <source>
        <dbReference type="SAM" id="SignalP"/>
    </source>
</evidence>
<keyword evidence="5" id="KW-1185">Reference proteome</keyword>
<dbReference type="InterPro" id="IPR050645">
    <property type="entry name" value="Histidine_acid_phosphatase"/>
</dbReference>
<sequence>MHSLATLCLLLPSLPLVAAETVLGAYVFHRHGDRTTKAYSPVSLTSLGADQVFTSGSWYRDTYISANASSQINGIAADIPVLAQLSVTSSVDNVLQNSAQVFLQGLYPPAGSAAAQTLADGSTVQAPFNGYQYIPVNAVSTAASSKNSEDNVWLQGGSGCANAVTSSDNYFASAEYQSSLETTKTFYQSLLPVYNATFPSDKANFKNAYAIYDFLHVSKIHNVSSTIPSASLLTKETLHQLQTRADQHEWGLAYNSSDEVRGIAGSLLAAQVVQALNATLAAPISKAAAQRLTVQFGPYGTFMAFFGLTKATAASSDFYGVVDYASSMVFELVTNASLATLKPADVSVRFRFANGTASKTNPPRAFALFGQAEITLPWAIFAREMGKFAIGDTASWCKACGHSSACTEVSATGNDSGATSSIAAGVSSAVSNAVAGVIGALVTLVVILGLQGLFMAIVGLRVVKRSNNEPLAVKKSGESDDVSDT</sequence>
<protein>
    <submittedName>
        <fullName evidence="4">Histidine phosphatase superfamily</fullName>
    </submittedName>
</protein>
<feature type="signal peptide" evidence="3">
    <location>
        <begin position="1"/>
        <end position="19"/>
    </location>
</feature>
<comment type="similarity">
    <text evidence="1">Belongs to the histidine acid phosphatase family.</text>
</comment>
<dbReference type="PANTHER" id="PTHR11567:SF142">
    <property type="entry name" value="PHOSPHOGLYCERATE MUTASE-LIKE PROTEIN"/>
    <property type="match status" value="1"/>
</dbReference>
<feature type="chain" id="PRO_5042193418" evidence="3">
    <location>
        <begin position="20"/>
        <end position="485"/>
    </location>
</feature>
<gene>
    <name evidence="4" type="ORF">B0H63DRAFT_390787</name>
</gene>
<dbReference type="Gene3D" id="3.40.50.1240">
    <property type="entry name" value="Phosphoglycerate mutase-like"/>
    <property type="match status" value="1"/>
</dbReference>
<dbReference type="AlphaFoldDB" id="A0AAE0NXE7"/>
<dbReference type="InterPro" id="IPR029033">
    <property type="entry name" value="His_PPase_superfam"/>
</dbReference>
<evidence type="ECO:0000256" key="2">
    <source>
        <dbReference type="SAM" id="Phobius"/>
    </source>
</evidence>
<evidence type="ECO:0000256" key="1">
    <source>
        <dbReference type="ARBA" id="ARBA00005375"/>
    </source>
</evidence>
<dbReference type="Pfam" id="PF00328">
    <property type="entry name" value="His_Phos_2"/>
    <property type="match status" value="1"/>
</dbReference>
<comment type="caution">
    <text evidence="4">The sequence shown here is derived from an EMBL/GenBank/DDBJ whole genome shotgun (WGS) entry which is preliminary data.</text>
</comment>
<proteinExistence type="inferred from homology"/>
<dbReference type="SUPFAM" id="SSF53254">
    <property type="entry name" value="Phosphoglycerate mutase-like"/>
    <property type="match status" value="1"/>
</dbReference>